<dbReference type="STRING" id="1387353.BSF38_02722"/>
<accession>A0A1U7CQQ9</accession>
<dbReference type="InterPro" id="IPR009351">
    <property type="entry name" value="AlkZ-like"/>
</dbReference>
<reference evidence="2" key="1">
    <citation type="submission" date="2016-12" db="EMBL/GenBank/DDBJ databases">
        <title>Comparative genomics of four Isosphaeraceae planctomycetes: a common pool of plasmids and glycoside hydrolase genes.</title>
        <authorList>
            <person name="Ivanova A."/>
        </authorList>
    </citation>
    <scope>NUCLEOTIDE SEQUENCE [LARGE SCALE GENOMIC DNA]</scope>
    <source>
        <strain evidence="2">PX4</strain>
    </source>
</reference>
<dbReference type="PANTHER" id="PTHR38479:SF2">
    <property type="entry name" value="WINGED HELIX DNA-BINDING DOMAIN-CONTAINING PROTEIN"/>
    <property type="match status" value="1"/>
</dbReference>
<name>A0A1U7CQQ9_9BACT</name>
<dbReference type="OrthoDB" id="57247at2"/>
<dbReference type="EMBL" id="CP019082">
    <property type="protein sequence ID" value="APW61213.1"/>
    <property type="molecule type" value="Genomic_DNA"/>
</dbReference>
<dbReference type="AlphaFoldDB" id="A0A1U7CQQ9"/>
<organism evidence="1 2">
    <name type="scientific">Paludisphaera borealis</name>
    <dbReference type="NCBI Taxonomy" id="1387353"/>
    <lineage>
        <taxon>Bacteria</taxon>
        <taxon>Pseudomonadati</taxon>
        <taxon>Planctomycetota</taxon>
        <taxon>Planctomycetia</taxon>
        <taxon>Isosphaerales</taxon>
        <taxon>Isosphaeraceae</taxon>
        <taxon>Paludisphaera</taxon>
    </lineage>
</organism>
<dbReference type="Proteomes" id="UP000186309">
    <property type="component" value="Chromosome"/>
</dbReference>
<dbReference type="PANTHER" id="PTHR38479">
    <property type="entry name" value="LMO0824 PROTEIN"/>
    <property type="match status" value="1"/>
</dbReference>
<keyword evidence="2" id="KW-1185">Reference proteome</keyword>
<dbReference type="RefSeq" id="WP_076346404.1">
    <property type="nucleotide sequence ID" value="NZ_CP019082.1"/>
</dbReference>
<proteinExistence type="predicted"/>
<dbReference type="KEGG" id="pbor:BSF38_02722"/>
<evidence type="ECO:0000313" key="2">
    <source>
        <dbReference type="Proteomes" id="UP000186309"/>
    </source>
</evidence>
<dbReference type="Pfam" id="PF06224">
    <property type="entry name" value="AlkZ-like"/>
    <property type="match status" value="1"/>
</dbReference>
<gene>
    <name evidence="1" type="ORF">BSF38_02722</name>
</gene>
<sequence>MATEVLTKQALNRALLARQMLLSRQAASVSEVLERLLGLQAQEAAPPFIGLWTRIEGFQRDDLLRLLRDRAVVRATLLRGTLHLVSAPDYLAFRSTFQPMFDAALKAVLRDRTSGVDVAVLVGSGRRLFVEEPRTFTKMRAALIDLFPGGDERAMGYTVRMRVPLVSTPDDSKWGFGGDPEFHDAATWLGRAPGPEPRAEELVLRYLAAFGPAAAVDVQAWSGVGGAREVLNALRPRLQTFRDERKRELFDLPDAPRPAAETPVPVRFLPGFDNVILGHADRSRIIDDAHRPKVTTKNLQVLPTFLVDGFVAGTWKISGAGAKAKLTLSPFGPMTAAAKAQLSKEGKELMRFVEPDASKPAIEFAAA</sequence>
<protein>
    <recommendedName>
        <fullName evidence="3">Winged helix DNA-binding domain-containing protein</fullName>
    </recommendedName>
</protein>
<evidence type="ECO:0008006" key="3">
    <source>
        <dbReference type="Google" id="ProtNLM"/>
    </source>
</evidence>
<evidence type="ECO:0000313" key="1">
    <source>
        <dbReference type="EMBL" id="APW61213.1"/>
    </source>
</evidence>